<evidence type="ECO:0000313" key="2">
    <source>
        <dbReference type="Proteomes" id="UP000827721"/>
    </source>
</evidence>
<dbReference type="Gene3D" id="3.80.10.10">
    <property type="entry name" value="Ribonuclease Inhibitor"/>
    <property type="match status" value="1"/>
</dbReference>
<dbReference type="SUPFAM" id="SSF52058">
    <property type="entry name" value="L domain-like"/>
    <property type="match status" value="1"/>
</dbReference>
<comment type="caution">
    <text evidence="1">The sequence shown here is derived from an EMBL/GenBank/DDBJ whole genome shotgun (WGS) entry which is preliminary data.</text>
</comment>
<dbReference type="EMBL" id="JAFEMO010000006">
    <property type="protein sequence ID" value="KAH7569716.1"/>
    <property type="molecule type" value="Genomic_DNA"/>
</dbReference>
<evidence type="ECO:0000313" key="1">
    <source>
        <dbReference type="EMBL" id="KAH7569716.1"/>
    </source>
</evidence>
<protein>
    <submittedName>
        <fullName evidence="1">Uncharacterized protein</fullName>
    </submittedName>
</protein>
<dbReference type="InterPro" id="IPR032675">
    <property type="entry name" value="LRR_dom_sf"/>
</dbReference>
<proteinExistence type="predicted"/>
<organism evidence="1 2">
    <name type="scientific">Xanthoceras sorbifolium</name>
    <dbReference type="NCBI Taxonomy" id="99658"/>
    <lineage>
        <taxon>Eukaryota</taxon>
        <taxon>Viridiplantae</taxon>
        <taxon>Streptophyta</taxon>
        <taxon>Embryophyta</taxon>
        <taxon>Tracheophyta</taxon>
        <taxon>Spermatophyta</taxon>
        <taxon>Magnoliopsida</taxon>
        <taxon>eudicotyledons</taxon>
        <taxon>Gunneridae</taxon>
        <taxon>Pentapetalae</taxon>
        <taxon>rosids</taxon>
        <taxon>malvids</taxon>
        <taxon>Sapindales</taxon>
        <taxon>Sapindaceae</taxon>
        <taxon>Xanthoceroideae</taxon>
        <taxon>Xanthoceras</taxon>
    </lineage>
</organism>
<reference evidence="1 2" key="1">
    <citation type="submission" date="2021-02" db="EMBL/GenBank/DDBJ databases">
        <title>Plant Genome Project.</title>
        <authorList>
            <person name="Zhang R.-G."/>
        </authorList>
    </citation>
    <scope>NUCLEOTIDE SEQUENCE [LARGE SCALE GENOMIC DNA]</scope>
    <source>
        <tissue evidence="1">Leaves</tissue>
    </source>
</reference>
<name>A0ABQ8HZF9_9ROSI</name>
<accession>A0ABQ8HZF9</accession>
<dbReference type="Proteomes" id="UP000827721">
    <property type="component" value="Unassembled WGS sequence"/>
</dbReference>
<sequence>MNPEKTLKVVLKELRKLGICLANGSNGKDLCSSIANIKYHKSLFIELINREDILDIESMASPLKYLERLYLAGNLKNLPDWISSIESLVRMILTRSNLIDDPMRVVHVLPNLLGASTCGCIQRTQVWIMPAVKAASNWK</sequence>
<gene>
    <name evidence="1" type="ORF">JRO89_XS06G0253300</name>
</gene>
<keyword evidence="2" id="KW-1185">Reference proteome</keyword>